<sequence>MNYVFFGTPEFAAIILEKLINVGLLPQAIVCNPDKPVGRKKIVTPPPTKLVIRNQKIEDRIKILQPEDLDFKFQILNSKFDFFIVAAYAKILPKGILNIPRLGTIGVHPSLLPKYRGPTPIQTAILNGDEETGASLFLLDEEIDHGKIISNEKLEMRNEDYKILSKKLAGLGAELLIKTLPDFMAGKITP</sequence>
<name>A0A2M7B650_9BACT</name>
<dbReference type="EMBL" id="PEVJ01000014">
    <property type="protein sequence ID" value="PIU98594.1"/>
    <property type="molecule type" value="Genomic_DNA"/>
</dbReference>
<dbReference type="Pfam" id="PF00551">
    <property type="entry name" value="Formyl_trans_N"/>
    <property type="match status" value="1"/>
</dbReference>
<feature type="non-terminal residue" evidence="3">
    <location>
        <position position="190"/>
    </location>
</feature>
<evidence type="ECO:0000259" key="2">
    <source>
        <dbReference type="Pfam" id="PF00551"/>
    </source>
</evidence>
<dbReference type="PANTHER" id="PTHR11138:SF5">
    <property type="entry name" value="METHIONYL-TRNA FORMYLTRANSFERASE, MITOCHONDRIAL"/>
    <property type="match status" value="1"/>
</dbReference>
<keyword evidence="3" id="KW-0808">Transferase</keyword>
<proteinExistence type="predicted"/>
<feature type="domain" description="Formyl transferase N-terminal" evidence="2">
    <location>
        <begin position="2"/>
        <end position="179"/>
    </location>
</feature>
<dbReference type="EC" id="2.1.2.9" evidence="1"/>
<evidence type="ECO:0000313" key="3">
    <source>
        <dbReference type="EMBL" id="PIU98594.1"/>
    </source>
</evidence>
<gene>
    <name evidence="3" type="ORF">COS61_00520</name>
</gene>
<dbReference type="GO" id="GO:0004479">
    <property type="term" value="F:methionyl-tRNA formyltransferase activity"/>
    <property type="evidence" value="ECO:0007669"/>
    <property type="project" value="UniProtKB-EC"/>
</dbReference>
<accession>A0A2M7B650</accession>
<organism evidence="3 4">
    <name type="scientific">Candidatus Wolfebacteria bacterium CG03_land_8_20_14_0_80_40_12</name>
    <dbReference type="NCBI Taxonomy" id="1975069"/>
    <lineage>
        <taxon>Bacteria</taxon>
        <taxon>Candidatus Wolfeibacteriota</taxon>
    </lineage>
</organism>
<protein>
    <recommendedName>
        <fullName evidence="1">methionyl-tRNA formyltransferase</fullName>
        <ecNumber evidence="1">2.1.2.9</ecNumber>
    </recommendedName>
</protein>
<dbReference type="SUPFAM" id="SSF53328">
    <property type="entry name" value="Formyltransferase"/>
    <property type="match status" value="1"/>
</dbReference>
<reference evidence="4" key="1">
    <citation type="submission" date="2017-09" db="EMBL/GenBank/DDBJ databases">
        <title>Depth-based differentiation of microbial function through sediment-hosted aquifers and enrichment of novel symbionts in the deep terrestrial subsurface.</title>
        <authorList>
            <person name="Probst A.J."/>
            <person name="Ladd B."/>
            <person name="Jarett J.K."/>
            <person name="Geller-Mcgrath D.E."/>
            <person name="Sieber C.M.K."/>
            <person name="Emerson J.B."/>
            <person name="Anantharaman K."/>
            <person name="Thomas B.C."/>
            <person name="Malmstrom R."/>
            <person name="Stieglmeier M."/>
            <person name="Klingl A."/>
            <person name="Woyke T."/>
            <person name="Ryan C.M."/>
            <person name="Banfield J.F."/>
        </authorList>
    </citation>
    <scope>NUCLEOTIDE SEQUENCE [LARGE SCALE GENOMIC DNA]</scope>
</reference>
<dbReference type="Gene3D" id="3.40.50.170">
    <property type="entry name" value="Formyl transferase, N-terminal domain"/>
    <property type="match status" value="1"/>
</dbReference>
<dbReference type="Proteomes" id="UP000228949">
    <property type="component" value="Unassembled WGS sequence"/>
</dbReference>
<evidence type="ECO:0000256" key="1">
    <source>
        <dbReference type="ARBA" id="ARBA00012261"/>
    </source>
</evidence>
<comment type="caution">
    <text evidence="3">The sequence shown here is derived from an EMBL/GenBank/DDBJ whole genome shotgun (WGS) entry which is preliminary data.</text>
</comment>
<dbReference type="GO" id="GO:0005829">
    <property type="term" value="C:cytosol"/>
    <property type="evidence" value="ECO:0007669"/>
    <property type="project" value="TreeGrafter"/>
</dbReference>
<dbReference type="InterPro" id="IPR002376">
    <property type="entry name" value="Formyl_transf_N"/>
</dbReference>
<dbReference type="CDD" id="cd08646">
    <property type="entry name" value="FMT_core_Met-tRNA-FMT_N"/>
    <property type="match status" value="1"/>
</dbReference>
<dbReference type="AlphaFoldDB" id="A0A2M7B650"/>
<dbReference type="PANTHER" id="PTHR11138">
    <property type="entry name" value="METHIONYL-TRNA FORMYLTRANSFERASE"/>
    <property type="match status" value="1"/>
</dbReference>
<dbReference type="InterPro" id="IPR041711">
    <property type="entry name" value="Met-tRNA-FMT_N"/>
</dbReference>
<evidence type="ECO:0000313" key="4">
    <source>
        <dbReference type="Proteomes" id="UP000228949"/>
    </source>
</evidence>
<dbReference type="InterPro" id="IPR036477">
    <property type="entry name" value="Formyl_transf_N_sf"/>
</dbReference>